<dbReference type="PANTHER" id="PTHR46359:SF2">
    <property type="entry name" value="GEO07743P1"/>
    <property type="match status" value="1"/>
</dbReference>
<dbReference type="EMBL" id="CAJHNH020000583">
    <property type="protein sequence ID" value="CAG5118627.1"/>
    <property type="molecule type" value="Genomic_DNA"/>
</dbReference>
<evidence type="ECO:0000313" key="7">
    <source>
        <dbReference type="EMBL" id="CAG5118627.1"/>
    </source>
</evidence>
<dbReference type="InterPro" id="IPR042981">
    <property type="entry name" value="RNF11_RING-H2"/>
</dbReference>
<keyword evidence="8" id="KW-1185">Reference proteome</keyword>
<dbReference type="GO" id="GO:0061630">
    <property type="term" value="F:ubiquitin protein ligase activity"/>
    <property type="evidence" value="ECO:0007669"/>
    <property type="project" value="TreeGrafter"/>
</dbReference>
<evidence type="ECO:0000256" key="1">
    <source>
        <dbReference type="ARBA" id="ARBA00022723"/>
    </source>
</evidence>
<feature type="domain" description="RING-type" evidence="6">
    <location>
        <begin position="94"/>
        <end position="134"/>
    </location>
</feature>
<dbReference type="Pfam" id="PF13639">
    <property type="entry name" value="zf-RING_2"/>
    <property type="match status" value="1"/>
</dbReference>
<organism evidence="7 8">
    <name type="scientific">Candidula unifasciata</name>
    <dbReference type="NCBI Taxonomy" id="100452"/>
    <lineage>
        <taxon>Eukaryota</taxon>
        <taxon>Metazoa</taxon>
        <taxon>Spiralia</taxon>
        <taxon>Lophotrochozoa</taxon>
        <taxon>Mollusca</taxon>
        <taxon>Gastropoda</taxon>
        <taxon>Heterobranchia</taxon>
        <taxon>Euthyneura</taxon>
        <taxon>Panpulmonata</taxon>
        <taxon>Eupulmonata</taxon>
        <taxon>Stylommatophora</taxon>
        <taxon>Helicina</taxon>
        <taxon>Helicoidea</taxon>
        <taxon>Geomitridae</taxon>
        <taxon>Candidula</taxon>
    </lineage>
</organism>
<evidence type="ECO:0000256" key="3">
    <source>
        <dbReference type="ARBA" id="ARBA00022833"/>
    </source>
</evidence>
<dbReference type="InterPro" id="IPR001841">
    <property type="entry name" value="Znf_RING"/>
</dbReference>
<comment type="caution">
    <text evidence="7">The sequence shown here is derived from an EMBL/GenBank/DDBJ whole genome shotgun (WGS) entry which is preliminary data.</text>
</comment>
<feature type="compositionally biased region" description="Polar residues" evidence="5">
    <location>
        <begin position="1"/>
        <end position="13"/>
    </location>
</feature>
<protein>
    <recommendedName>
        <fullName evidence="6">RING-type domain-containing protein</fullName>
    </recommendedName>
</protein>
<dbReference type="SUPFAM" id="SSF57850">
    <property type="entry name" value="RING/U-box"/>
    <property type="match status" value="1"/>
</dbReference>
<evidence type="ECO:0000313" key="8">
    <source>
        <dbReference type="Proteomes" id="UP000678393"/>
    </source>
</evidence>
<dbReference type="AlphaFoldDB" id="A0A8S3YN72"/>
<name>A0A8S3YN72_9EUPU</name>
<accession>A0A8S3YN72</accession>
<dbReference type="InterPro" id="IPR052804">
    <property type="entry name" value="UEC_component"/>
</dbReference>
<evidence type="ECO:0000256" key="5">
    <source>
        <dbReference type="SAM" id="MobiDB-lite"/>
    </source>
</evidence>
<proteinExistence type="predicted"/>
<keyword evidence="2 4" id="KW-0863">Zinc-finger</keyword>
<reference evidence="7" key="1">
    <citation type="submission" date="2021-04" db="EMBL/GenBank/DDBJ databases">
        <authorList>
            <consortium name="Molecular Ecology Group"/>
        </authorList>
    </citation>
    <scope>NUCLEOTIDE SEQUENCE</scope>
</reference>
<dbReference type="PANTHER" id="PTHR46359">
    <property type="entry name" value="GEO07743P1"/>
    <property type="match status" value="1"/>
</dbReference>
<dbReference type="InterPro" id="IPR013083">
    <property type="entry name" value="Znf_RING/FYVE/PHD"/>
</dbReference>
<dbReference type="SMART" id="SM00184">
    <property type="entry name" value="RING"/>
    <property type="match status" value="1"/>
</dbReference>
<keyword evidence="3" id="KW-0862">Zinc</keyword>
<evidence type="ECO:0000259" key="6">
    <source>
        <dbReference type="PROSITE" id="PS50089"/>
    </source>
</evidence>
<dbReference type="Gene3D" id="3.30.40.10">
    <property type="entry name" value="Zinc/RING finger domain, C3HC4 (zinc finger)"/>
    <property type="match status" value="1"/>
</dbReference>
<dbReference type="PROSITE" id="PS50089">
    <property type="entry name" value="ZF_RING_2"/>
    <property type="match status" value="1"/>
</dbReference>
<dbReference type="GO" id="GO:0000151">
    <property type="term" value="C:ubiquitin ligase complex"/>
    <property type="evidence" value="ECO:0007669"/>
    <property type="project" value="TreeGrafter"/>
</dbReference>
<dbReference type="GO" id="GO:0006511">
    <property type="term" value="P:ubiquitin-dependent protein catabolic process"/>
    <property type="evidence" value="ECO:0007669"/>
    <property type="project" value="TreeGrafter"/>
</dbReference>
<gene>
    <name evidence="7" type="ORF">CUNI_LOCUS4185</name>
</gene>
<evidence type="ECO:0000256" key="4">
    <source>
        <dbReference type="PROSITE-ProRule" id="PRU00175"/>
    </source>
</evidence>
<dbReference type="OrthoDB" id="9984778at2759"/>
<dbReference type="GO" id="GO:0008270">
    <property type="term" value="F:zinc ion binding"/>
    <property type="evidence" value="ECO:0007669"/>
    <property type="project" value="UniProtKB-KW"/>
</dbReference>
<dbReference type="CDD" id="cd16468">
    <property type="entry name" value="RING-H2_RNF11"/>
    <property type="match status" value="1"/>
</dbReference>
<sequence length="149" mass="16752">MGNCFKSSRNDNVSLIRGNDRADARHGPTPASEARPVAYEDLPWMPTYHPSPGVTRPASQMTEEDQVKVAQKLGLISHLPVGTYDGTNKQAKECVICMNEFMLEEQLRYLPCMHIYHKDCIDDWLMRSFTCPSCLEPVDAALLTSYQTG</sequence>
<dbReference type="Proteomes" id="UP000678393">
    <property type="component" value="Unassembled WGS sequence"/>
</dbReference>
<keyword evidence="1" id="KW-0479">Metal-binding</keyword>
<feature type="region of interest" description="Disordered" evidence="5">
    <location>
        <begin position="1"/>
        <end position="33"/>
    </location>
</feature>
<evidence type="ECO:0000256" key="2">
    <source>
        <dbReference type="ARBA" id="ARBA00022771"/>
    </source>
</evidence>